<feature type="domain" description="GFO/IDH/MocA-like oxidoreductase" evidence="5">
    <location>
        <begin position="257"/>
        <end position="369"/>
    </location>
</feature>
<dbReference type="PANTHER" id="PTHR22604">
    <property type="entry name" value="OXIDOREDUCTASES"/>
    <property type="match status" value="1"/>
</dbReference>
<feature type="domain" description="Cytidyltransferase-like" evidence="4">
    <location>
        <begin position="5"/>
        <end position="125"/>
    </location>
</feature>
<dbReference type="InterPro" id="IPR004821">
    <property type="entry name" value="Cyt_trans-like"/>
</dbReference>
<dbReference type="PANTHER" id="PTHR22604:SF105">
    <property type="entry name" value="TRANS-1,2-DIHYDROBENZENE-1,2-DIOL DEHYDROGENASE"/>
    <property type="match status" value="1"/>
</dbReference>
<dbReference type="NCBIfam" id="TIGR00125">
    <property type="entry name" value="cyt_tran_rel"/>
    <property type="match status" value="1"/>
</dbReference>
<dbReference type="GO" id="GO:0016779">
    <property type="term" value="F:nucleotidyltransferase activity"/>
    <property type="evidence" value="ECO:0007669"/>
    <property type="project" value="UniProtKB-KW"/>
</dbReference>
<feature type="domain" description="Gfo/Idh/MocA-like oxidoreductase N-terminal" evidence="3">
    <location>
        <begin position="132"/>
        <end position="247"/>
    </location>
</feature>
<accession>A0A426DLV4</accession>
<evidence type="ECO:0000256" key="2">
    <source>
        <dbReference type="ARBA" id="ARBA00023002"/>
    </source>
</evidence>
<evidence type="ECO:0000259" key="4">
    <source>
        <dbReference type="Pfam" id="PF01467"/>
    </source>
</evidence>
<reference evidence="6" key="1">
    <citation type="submission" date="2018-10" db="EMBL/GenBank/DDBJ databases">
        <title>Schaedlerella arabinophila gen. nov. sp. nov., isolated from the mouse intestinal tract and comparative analysis with the genome of the closely related altered Schaedler flora strain ASF502.</title>
        <authorList>
            <person name="Miyake S."/>
            <person name="Soh M."/>
            <person name="Seedorf H."/>
        </authorList>
    </citation>
    <scope>NUCLEOTIDE SEQUENCE [LARGE SCALE GENOMIC DNA]</scope>
    <source>
        <strain evidence="6">DSM 106076</strain>
    </source>
</reference>
<proteinExistence type="inferred from homology"/>
<keyword evidence="6" id="KW-0808">Transferase</keyword>
<dbReference type="Pfam" id="PF22725">
    <property type="entry name" value="GFO_IDH_MocA_C3"/>
    <property type="match status" value="1"/>
</dbReference>
<protein>
    <submittedName>
        <fullName evidence="6">Glycerol-3-phosphate cytidylyltransferase</fullName>
    </submittedName>
</protein>
<dbReference type="Pfam" id="PF01408">
    <property type="entry name" value="GFO_IDH_MocA"/>
    <property type="match status" value="1"/>
</dbReference>
<dbReference type="InterPro" id="IPR000683">
    <property type="entry name" value="Gfo/Idh/MocA-like_OxRdtase_N"/>
</dbReference>
<comment type="caution">
    <text evidence="6">The sequence shown here is derived from an EMBL/GenBank/DDBJ whole genome shotgun (WGS) entry which is preliminary data.</text>
</comment>
<dbReference type="RefSeq" id="WP_125128964.1">
    <property type="nucleotide sequence ID" value="NZ_RHJS01000002.1"/>
</dbReference>
<keyword evidence="6" id="KW-0548">Nucleotidyltransferase</keyword>
<dbReference type="GO" id="GO:0000166">
    <property type="term" value="F:nucleotide binding"/>
    <property type="evidence" value="ECO:0007669"/>
    <property type="project" value="InterPro"/>
</dbReference>
<dbReference type="InterPro" id="IPR050984">
    <property type="entry name" value="Gfo/Idh/MocA_domain"/>
</dbReference>
<dbReference type="SUPFAM" id="SSF55347">
    <property type="entry name" value="Glyceraldehyde-3-phosphate dehydrogenase-like, C-terminal domain"/>
    <property type="match status" value="1"/>
</dbReference>
<dbReference type="InterPro" id="IPR055170">
    <property type="entry name" value="GFO_IDH_MocA-like_dom"/>
</dbReference>
<dbReference type="InterPro" id="IPR036291">
    <property type="entry name" value="NAD(P)-bd_dom_sf"/>
</dbReference>
<evidence type="ECO:0000256" key="1">
    <source>
        <dbReference type="ARBA" id="ARBA00010928"/>
    </source>
</evidence>
<dbReference type="Pfam" id="PF01467">
    <property type="entry name" value="CTP_transf_like"/>
    <property type="match status" value="1"/>
</dbReference>
<name>A0A426DLV4_9FIRM</name>
<dbReference type="Gene3D" id="3.40.50.620">
    <property type="entry name" value="HUPs"/>
    <property type="match status" value="1"/>
</dbReference>
<keyword evidence="7" id="KW-1185">Reference proteome</keyword>
<evidence type="ECO:0000313" key="7">
    <source>
        <dbReference type="Proteomes" id="UP000274920"/>
    </source>
</evidence>
<dbReference type="Gene3D" id="3.30.360.10">
    <property type="entry name" value="Dihydrodipicolinate Reductase, domain 2"/>
    <property type="match status" value="1"/>
</dbReference>
<dbReference type="SUPFAM" id="SSF51735">
    <property type="entry name" value="NAD(P)-binding Rossmann-fold domains"/>
    <property type="match status" value="1"/>
</dbReference>
<comment type="similarity">
    <text evidence="1">Belongs to the Gfo/Idh/MocA family.</text>
</comment>
<evidence type="ECO:0000259" key="5">
    <source>
        <dbReference type="Pfam" id="PF22725"/>
    </source>
</evidence>
<organism evidence="6 7">
    <name type="scientific">Schaedlerella arabinosiphila</name>
    <dbReference type="NCBI Taxonomy" id="2044587"/>
    <lineage>
        <taxon>Bacteria</taxon>
        <taxon>Bacillati</taxon>
        <taxon>Bacillota</taxon>
        <taxon>Clostridia</taxon>
        <taxon>Lachnospirales</taxon>
        <taxon>Lachnospiraceae</taxon>
        <taxon>Schaedlerella</taxon>
    </lineage>
</organism>
<dbReference type="EMBL" id="RHJS01000002">
    <property type="protein sequence ID" value="RRK33750.1"/>
    <property type="molecule type" value="Genomic_DNA"/>
</dbReference>
<evidence type="ECO:0000313" key="6">
    <source>
        <dbReference type="EMBL" id="RRK33750.1"/>
    </source>
</evidence>
<dbReference type="Gene3D" id="3.40.50.720">
    <property type="entry name" value="NAD(P)-binding Rossmann-like Domain"/>
    <property type="match status" value="1"/>
</dbReference>
<dbReference type="Proteomes" id="UP000274920">
    <property type="component" value="Unassembled WGS sequence"/>
</dbReference>
<dbReference type="GO" id="GO:0016491">
    <property type="term" value="F:oxidoreductase activity"/>
    <property type="evidence" value="ECO:0007669"/>
    <property type="project" value="UniProtKB-KW"/>
</dbReference>
<dbReference type="AlphaFoldDB" id="A0A426DLV4"/>
<keyword evidence="2" id="KW-0560">Oxidoreductase</keyword>
<dbReference type="SUPFAM" id="SSF52374">
    <property type="entry name" value="Nucleotidylyl transferase"/>
    <property type="match status" value="1"/>
</dbReference>
<sequence length="451" mass="51388">MKKVITYGTYDLFHEGHYNLLKRAKALGDYLIVGVTTEYYDLQRGKLNVMDPVLKRVENVRKTGLADEVIIEDHEGQKPEDIQKMGVDIFAIGSDWVGTFDYLKEFCQVIYLDRTPDISSSKLRENRYPIVQLGVVGSGRIAPRFLSEAKFVSGINARAVYNPKAESSREFGKRHELESYFGDFQDFLENIDAIYIASPHETHYNYAKQAIEMGRHVLCEKPLTFTVKRAEDLYALAEEKGVILMEGIKTAYCPGFMQMMNIARSGMIGEVRDIEACFSRITPPGFREMVDQEYGGAFLEFGSYTLLPIFKLLGCNYENVEFDGIYAENGVDLYSKIHFQFKNALAMSKTGIGVKSEGQLVIAGTKGYILAESPWWLTKSFEVRFEDPTRIEKYSPKFLGDGLRYEIADFVSKINGNEKMSHCLTREESVAMAGVVERFMEERKQGRRGKY</sequence>
<gene>
    <name evidence="6" type="ORF">EBB54_22090</name>
</gene>
<evidence type="ECO:0000259" key="3">
    <source>
        <dbReference type="Pfam" id="PF01408"/>
    </source>
</evidence>
<dbReference type="InterPro" id="IPR014729">
    <property type="entry name" value="Rossmann-like_a/b/a_fold"/>
</dbReference>